<dbReference type="STRING" id="59750.AWC31_29510"/>
<dbReference type="PANTHER" id="PTHR10889">
    <property type="entry name" value="DEOXYRIBOSE-PHOSPHATE ALDOLASE"/>
    <property type="match status" value="1"/>
</dbReference>
<proteinExistence type="inferred from homology"/>
<dbReference type="PATRIC" id="fig|59750.3.peg.4425"/>
<dbReference type="Gene3D" id="3.20.20.70">
    <property type="entry name" value="Aldolase class I"/>
    <property type="match status" value="1"/>
</dbReference>
<dbReference type="GO" id="GO:0005737">
    <property type="term" value="C:cytoplasm"/>
    <property type="evidence" value="ECO:0007669"/>
    <property type="project" value="UniProtKB-SubCell"/>
</dbReference>
<dbReference type="InterPro" id="IPR013785">
    <property type="entry name" value="Aldolase_TIM"/>
</dbReference>
<evidence type="ECO:0000313" key="8">
    <source>
        <dbReference type="EMBL" id="KWX25013.1"/>
    </source>
</evidence>
<keyword evidence="3 7" id="KW-0456">Lyase</keyword>
<dbReference type="Proteomes" id="UP000070612">
    <property type="component" value="Unassembled WGS sequence"/>
</dbReference>
<dbReference type="SMART" id="SM01133">
    <property type="entry name" value="DeoC"/>
    <property type="match status" value="1"/>
</dbReference>
<dbReference type="GO" id="GO:0016052">
    <property type="term" value="P:carbohydrate catabolic process"/>
    <property type="evidence" value="ECO:0007669"/>
    <property type="project" value="TreeGrafter"/>
</dbReference>
<keyword evidence="4 7" id="KW-0704">Schiff base</keyword>
<dbReference type="RefSeq" id="WP_067845216.1">
    <property type="nucleotide sequence ID" value="NZ_LGTW01000003.1"/>
</dbReference>
<keyword evidence="2 7" id="KW-0963">Cytoplasm</keyword>
<dbReference type="EMBL" id="LGTW01000003">
    <property type="protein sequence ID" value="KWX25013.1"/>
    <property type="molecule type" value="Genomic_DNA"/>
</dbReference>
<dbReference type="InterPro" id="IPR011343">
    <property type="entry name" value="DeoC"/>
</dbReference>
<dbReference type="GO" id="GO:0009264">
    <property type="term" value="P:deoxyribonucleotide catabolic process"/>
    <property type="evidence" value="ECO:0007669"/>
    <property type="project" value="UniProtKB-UniRule"/>
</dbReference>
<comment type="function">
    <text evidence="6 7">Catalyzes a reversible aldol reaction between acetaldehyde and D-glyceraldehyde 3-phosphate to generate 2-deoxy-D-ribose 5-phosphate.</text>
</comment>
<comment type="pathway">
    <text evidence="7">Carbohydrate degradation; 2-deoxy-D-ribose 1-phosphate degradation; D-glyceraldehyde 3-phosphate and acetaldehyde from 2-deoxy-alpha-D-ribose 1-phosphate: step 2/2.</text>
</comment>
<protein>
    <recommendedName>
        <fullName evidence="7">Deoxyribose-phosphate aldolase</fullName>
        <shortName evidence="7">DERA</shortName>
        <ecNumber evidence="7">4.1.2.4</ecNumber>
    </recommendedName>
    <alternativeName>
        <fullName evidence="7">2-deoxy-D-ribose 5-phosphate aldolase</fullName>
    </alternativeName>
    <alternativeName>
        <fullName evidence="7">Phosphodeoxyriboaldolase</fullName>
        <shortName evidence="7">Deoxyriboaldolase</shortName>
    </alternativeName>
</protein>
<evidence type="ECO:0000313" key="9">
    <source>
        <dbReference type="Proteomes" id="UP000070612"/>
    </source>
</evidence>
<dbReference type="AlphaFoldDB" id="A0A132PRQ9"/>
<evidence type="ECO:0000256" key="7">
    <source>
        <dbReference type="HAMAP-Rule" id="MF_00114"/>
    </source>
</evidence>
<dbReference type="EC" id="4.1.2.4" evidence="7"/>
<dbReference type="CDD" id="cd00959">
    <property type="entry name" value="DeoC"/>
    <property type="match status" value="1"/>
</dbReference>
<accession>A0A132PRQ9</accession>
<comment type="catalytic activity">
    <reaction evidence="5 7">
        <text>2-deoxy-D-ribose 5-phosphate = D-glyceraldehyde 3-phosphate + acetaldehyde</text>
        <dbReference type="Rhea" id="RHEA:12821"/>
        <dbReference type="ChEBI" id="CHEBI:15343"/>
        <dbReference type="ChEBI" id="CHEBI:59776"/>
        <dbReference type="ChEBI" id="CHEBI:62877"/>
        <dbReference type="EC" id="4.1.2.4"/>
    </reaction>
</comment>
<sequence>MTIETQPTVAEVAAMIDHTLLRPEATAADVEALIAEAVALGTYSICVSPSMLPIGIPAGSGLKVAAVCGFPSGKHTSPVKAAEAAEAVLHGADEIDMVIDVGAAKEGAFDRVEADIAAVRAAVPATKILKVIIESAALTDDEIVGVCRAAVAARADFVKTSTGFHPAGGASVHAVELMYRTVHGDGLGVKASGGVRTLEQARAMIAAGATRLGVSGSRALLGEPGAGSASDY</sequence>
<keyword evidence="9" id="KW-1185">Reference proteome</keyword>
<dbReference type="GO" id="GO:0006018">
    <property type="term" value="P:2-deoxyribose 1-phosphate catabolic process"/>
    <property type="evidence" value="ECO:0007669"/>
    <property type="project" value="UniProtKB-UniRule"/>
</dbReference>
<reference evidence="8 9" key="1">
    <citation type="submission" date="2015-07" db="EMBL/GenBank/DDBJ databases">
        <title>A draft genome sequence of Mycobacterium wolinskyi.</title>
        <authorList>
            <person name="de Man T.J."/>
            <person name="Perry K.A."/>
            <person name="Coulliette A.D."/>
            <person name="Jensen B."/>
            <person name="Toney N.C."/>
            <person name="Limbago B.M."/>
            <person name="Noble-Wang J."/>
        </authorList>
    </citation>
    <scope>NUCLEOTIDE SEQUENCE [LARGE SCALE GENOMIC DNA]</scope>
    <source>
        <strain evidence="8 9">CDC_01</strain>
    </source>
</reference>
<dbReference type="NCBIfam" id="TIGR00126">
    <property type="entry name" value="deoC"/>
    <property type="match status" value="1"/>
</dbReference>
<dbReference type="Pfam" id="PF01791">
    <property type="entry name" value="DeoC"/>
    <property type="match status" value="1"/>
</dbReference>
<comment type="caution">
    <text evidence="8">The sequence shown here is derived from an EMBL/GenBank/DDBJ whole genome shotgun (WGS) entry which is preliminary data.</text>
</comment>
<feature type="active site" description="Proton donor/acceptor" evidence="7">
    <location>
        <position position="190"/>
    </location>
</feature>
<dbReference type="UniPathway" id="UPA00002">
    <property type="reaction ID" value="UER00468"/>
</dbReference>
<evidence type="ECO:0000256" key="5">
    <source>
        <dbReference type="ARBA" id="ARBA00048791"/>
    </source>
</evidence>
<dbReference type="GO" id="GO:0004139">
    <property type="term" value="F:deoxyribose-phosphate aldolase activity"/>
    <property type="evidence" value="ECO:0007669"/>
    <property type="project" value="UniProtKB-UniRule"/>
</dbReference>
<feature type="active site" description="Proton donor/acceptor" evidence="7">
    <location>
        <position position="96"/>
    </location>
</feature>
<organism evidence="8 9">
    <name type="scientific">Mycolicibacterium wolinskyi</name>
    <dbReference type="NCBI Taxonomy" id="59750"/>
    <lineage>
        <taxon>Bacteria</taxon>
        <taxon>Bacillati</taxon>
        <taxon>Actinomycetota</taxon>
        <taxon>Actinomycetes</taxon>
        <taxon>Mycobacteriales</taxon>
        <taxon>Mycobacteriaceae</taxon>
        <taxon>Mycolicibacterium</taxon>
    </lineage>
</organism>
<dbReference type="PIRSF" id="PIRSF001357">
    <property type="entry name" value="DeoC"/>
    <property type="match status" value="1"/>
</dbReference>
<name>A0A132PRQ9_9MYCO</name>
<dbReference type="HAMAP" id="MF_00114">
    <property type="entry name" value="DeoC_type1"/>
    <property type="match status" value="1"/>
</dbReference>
<dbReference type="PANTHER" id="PTHR10889:SF1">
    <property type="entry name" value="DEOXYRIBOSE-PHOSPHATE ALDOLASE"/>
    <property type="match status" value="1"/>
</dbReference>
<evidence type="ECO:0000256" key="2">
    <source>
        <dbReference type="ARBA" id="ARBA00022490"/>
    </source>
</evidence>
<evidence type="ECO:0000256" key="1">
    <source>
        <dbReference type="ARBA" id="ARBA00010936"/>
    </source>
</evidence>
<evidence type="ECO:0000256" key="4">
    <source>
        <dbReference type="ARBA" id="ARBA00023270"/>
    </source>
</evidence>
<dbReference type="FunFam" id="3.20.20.70:FF:000044">
    <property type="entry name" value="Deoxyribose-phosphate aldolase"/>
    <property type="match status" value="1"/>
</dbReference>
<dbReference type="InterPro" id="IPR002915">
    <property type="entry name" value="DeoC/FbaB/LacD_aldolase"/>
</dbReference>
<dbReference type="SUPFAM" id="SSF51569">
    <property type="entry name" value="Aldolase"/>
    <property type="match status" value="1"/>
</dbReference>
<comment type="similarity">
    <text evidence="1 7">Belongs to the DeoC/FbaB aldolase family. DeoC type 1 subfamily.</text>
</comment>
<dbReference type="InterPro" id="IPR028581">
    <property type="entry name" value="DeoC_typeI"/>
</dbReference>
<gene>
    <name evidence="7" type="primary">deoC</name>
    <name evidence="8" type="ORF">AFM11_06165</name>
</gene>
<feature type="active site" description="Schiff-base intermediate with acetaldehyde" evidence="7">
    <location>
        <position position="159"/>
    </location>
</feature>
<evidence type="ECO:0000256" key="3">
    <source>
        <dbReference type="ARBA" id="ARBA00023239"/>
    </source>
</evidence>
<comment type="subcellular location">
    <subcellularLocation>
        <location evidence="7">Cytoplasm</location>
    </subcellularLocation>
</comment>
<evidence type="ECO:0000256" key="6">
    <source>
        <dbReference type="ARBA" id="ARBA00056337"/>
    </source>
</evidence>